<gene>
    <name evidence="2" type="ORF">B296_00004249</name>
</gene>
<sequence>MPKVSVGKPMQATRATASASEVKVPVEAAPRTTSTLTPKRPAKGSTSRHEDSGRAHKRVKVTVGKHKSWCSEGSSWVHSKDKEPFTPSGELVPPAYYQSKSMKELCGTTVHKNDEGYHALTMTDLPPRDPDSEM</sequence>
<dbReference type="Proteomes" id="UP000287651">
    <property type="component" value="Unassembled WGS sequence"/>
</dbReference>
<proteinExistence type="predicted"/>
<protein>
    <submittedName>
        <fullName evidence="2">Uncharacterized protein</fullName>
    </submittedName>
</protein>
<dbReference type="AlphaFoldDB" id="A0A427B4Z7"/>
<evidence type="ECO:0000313" key="3">
    <source>
        <dbReference type="Proteomes" id="UP000287651"/>
    </source>
</evidence>
<accession>A0A427B4Z7</accession>
<dbReference type="EMBL" id="AMZH03000473">
    <property type="protein sequence ID" value="RRT83555.1"/>
    <property type="molecule type" value="Genomic_DNA"/>
</dbReference>
<feature type="region of interest" description="Disordered" evidence="1">
    <location>
        <begin position="1"/>
        <end position="89"/>
    </location>
</feature>
<evidence type="ECO:0000256" key="1">
    <source>
        <dbReference type="SAM" id="MobiDB-lite"/>
    </source>
</evidence>
<name>A0A427B4Z7_ENSVE</name>
<evidence type="ECO:0000313" key="2">
    <source>
        <dbReference type="EMBL" id="RRT83555.1"/>
    </source>
</evidence>
<feature type="compositionally biased region" description="Basic residues" evidence="1">
    <location>
        <begin position="55"/>
        <end position="68"/>
    </location>
</feature>
<reference evidence="2 3" key="1">
    <citation type="journal article" date="2014" name="Agronomy (Basel)">
        <title>A Draft Genome Sequence for Ensete ventricosum, the Drought-Tolerant Tree Against Hunger.</title>
        <authorList>
            <person name="Harrison J."/>
            <person name="Moore K.A."/>
            <person name="Paszkiewicz K."/>
            <person name="Jones T."/>
            <person name="Grant M."/>
            <person name="Ambacheew D."/>
            <person name="Muzemil S."/>
            <person name="Studholme D.J."/>
        </authorList>
    </citation>
    <scope>NUCLEOTIDE SEQUENCE [LARGE SCALE GENOMIC DNA]</scope>
</reference>
<organism evidence="2 3">
    <name type="scientific">Ensete ventricosum</name>
    <name type="common">Abyssinian banana</name>
    <name type="synonym">Musa ensete</name>
    <dbReference type="NCBI Taxonomy" id="4639"/>
    <lineage>
        <taxon>Eukaryota</taxon>
        <taxon>Viridiplantae</taxon>
        <taxon>Streptophyta</taxon>
        <taxon>Embryophyta</taxon>
        <taxon>Tracheophyta</taxon>
        <taxon>Spermatophyta</taxon>
        <taxon>Magnoliopsida</taxon>
        <taxon>Liliopsida</taxon>
        <taxon>Zingiberales</taxon>
        <taxon>Musaceae</taxon>
        <taxon>Ensete</taxon>
    </lineage>
</organism>
<comment type="caution">
    <text evidence="2">The sequence shown here is derived from an EMBL/GenBank/DDBJ whole genome shotgun (WGS) entry which is preliminary data.</text>
</comment>